<dbReference type="GO" id="GO:0051087">
    <property type="term" value="F:protein-folding chaperone binding"/>
    <property type="evidence" value="ECO:0007669"/>
    <property type="project" value="InterPro"/>
</dbReference>
<dbReference type="GO" id="GO:0006457">
    <property type="term" value="P:protein folding"/>
    <property type="evidence" value="ECO:0007669"/>
    <property type="project" value="TreeGrafter"/>
</dbReference>
<accession>A0A2G8RSM2</accession>
<dbReference type="Pfam" id="PF08327">
    <property type="entry name" value="AHSA1"/>
    <property type="match status" value="1"/>
</dbReference>
<dbReference type="PANTHER" id="PTHR13009:SF22">
    <property type="entry name" value="LD43819P"/>
    <property type="match status" value="1"/>
</dbReference>
<dbReference type="Pfam" id="PF09229">
    <property type="entry name" value="Aha1_N"/>
    <property type="match status" value="1"/>
</dbReference>
<dbReference type="InterPro" id="IPR023393">
    <property type="entry name" value="START-like_dom_sf"/>
</dbReference>
<organism evidence="5 6">
    <name type="scientific">Ganoderma sinense ZZ0214-1</name>
    <dbReference type="NCBI Taxonomy" id="1077348"/>
    <lineage>
        <taxon>Eukaryota</taxon>
        <taxon>Fungi</taxon>
        <taxon>Dikarya</taxon>
        <taxon>Basidiomycota</taxon>
        <taxon>Agaricomycotina</taxon>
        <taxon>Agaricomycetes</taxon>
        <taxon>Polyporales</taxon>
        <taxon>Polyporaceae</taxon>
        <taxon>Ganoderma</taxon>
    </lineage>
</organism>
<dbReference type="SUPFAM" id="SSF103111">
    <property type="entry name" value="Activator of Hsp90 ATPase, Aha1"/>
    <property type="match status" value="1"/>
</dbReference>
<dbReference type="STRING" id="1077348.A0A2G8RSM2"/>
<evidence type="ECO:0000256" key="2">
    <source>
        <dbReference type="SAM" id="MobiDB-lite"/>
    </source>
</evidence>
<dbReference type="Proteomes" id="UP000230002">
    <property type="component" value="Unassembled WGS sequence"/>
</dbReference>
<dbReference type="OrthoDB" id="567237at2759"/>
<dbReference type="Gene3D" id="3.15.10.20">
    <property type="entry name" value="Activator of Hsp90 ATPase Aha1, N-terminal domain"/>
    <property type="match status" value="1"/>
</dbReference>
<dbReference type="PANTHER" id="PTHR13009">
    <property type="entry name" value="HEAT SHOCK PROTEIN 90 HSP90 CO-CHAPERONE AHA-1"/>
    <property type="match status" value="1"/>
</dbReference>
<comment type="similarity">
    <text evidence="1">Belongs to the AHA1 family.</text>
</comment>
<dbReference type="SMART" id="SM01000">
    <property type="entry name" value="Aha1_N"/>
    <property type="match status" value="1"/>
</dbReference>
<keyword evidence="3" id="KW-0812">Transmembrane</keyword>
<evidence type="ECO:0000313" key="5">
    <source>
        <dbReference type="EMBL" id="PIL24510.1"/>
    </source>
</evidence>
<feature type="compositionally biased region" description="Low complexity" evidence="2">
    <location>
        <begin position="168"/>
        <end position="185"/>
    </location>
</feature>
<dbReference type="AlphaFoldDB" id="A0A2G8RSM2"/>
<evidence type="ECO:0000313" key="6">
    <source>
        <dbReference type="Proteomes" id="UP000230002"/>
    </source>
</evidence>
<keyword evidence="3" id="KW-1133">Transmembrane helix</keyword>
<dbReference type="CDD" id="cd08892">
    <property type="entry name" value="SRPBCC_Aha1"/>
    <property type="match status" value="1"/>
</dbReference>
<dbReference type="GO" id="GO:0001671">
    <property type="term" value="F:ATPase activator activity"/>
    <property type="evidence" value="ECO:0007669"/>
    <property type="project" value="InterPro"/>
</dbReference>
<dbReference type="Gene3D" id="3.30.530.20">
    <property type="match status" value="1"/>
</dbReference>
<dbReference type="EMBL" id="AYKW01000067">
    <property type="protein sequence ID" value="PIL24510.1"/>
    <property type="molecule type" value="Genomic_DNA"/>
</dbReference>
<keyword evidence="6" id="KW-1185">Reference proteome</keyword>
<dbReference type="SUPFAM" id="SSF55961">
    <property type="entry name" value="Bet v1-like"/>
    <property type="match status" value="1"/>
</dbReference>
<evidence type="ECO:0000259" key="4">
    <source>
        <dbReference type="SMART" id="SM01000"/>
    </source>
</evidence>
<keyword evidence="3" id="KW-0472">Membrane</keyword>
<sequence length="389" mass="41581">MATIPPPMASSTANWHWKNKTVTAWAKQWFDRELTSVVVSGEGTEVVAIERVVEVDGDVELGQRKSKLITIYDCKVVMNWTGTASDGTAVEGKLTIPEVSHEVTLDGTSDYVYEWSLTTARSAAVDALFQLAKARLPALLEAKFATFPAAIVDTHGKDLTVSAQPSRTGTPAPSAPASGSGAGAAKKSEAPVVKRAEKANNTTAVTVDAHFMAAADDLFALLTDEKRIPSWTRAPARSTPEVGAEYSLFGGGVRGKFVSLAAPKQFVQTWALSSPTWPSEHTATLTTTLDQGSDSTKVTWQLDGIPLGMEDEINRNLQGYYVHGLKSIGYVQVHPYVPPPQKKRIPAETAAKQQAKAETSSGSNACLAIGFAGLALVAAFALPYFYNRP</sequence>
<name>A0A2G8RSM2_9APHY</name>
<protein>
    <recommendedName>
        <fullName evidence="4">Activator of Hsp90 ATPase AHSA1-like N-terminal domain-containing protein</fullName>
    </recommendedName>
</protein>
<gene>
    <name evidence="5" type="ORF">GSI_14266</name>
</gene>
<dbReference type="InterPro" id="IPR013538">
    <property type="entry name" value="ASHA1/2-like_C"/>
</dbReference>
<evidence type="ECO:0000256" key="3">
    <source>
        <dbReference type="SAM" id="Phobius"/>
    </source>
</evidence>
<comment type="caution">
    <text evidence="5">The sequence shown here is derived from an EMBL/GenBank/DDBJ whole genome shotgun (WGS) entry which is preliminary data.</text>
</comment>
<dbReference type="GO" id="GO:0005829">
    <property type="term" value="C:cytosol"/>
    <property type="evidence" value="ECO:0007669"/>
    <property type="project" value="TreeGrafter"/>
</dbReference>
<feature type="transmembrane region" description="Helical" evidence="3">
    <location>
        <begin position="367"/>
        <end position="386"/>
    </location>
</feature>
<dbReference type="InterPro" id="IPR015310">
    <property type="entry name" value="AHSA1-like_N"/>
</dbReference>
<reference evidence="5 6" key="1">
    <citation type="journal article" date="2015" name="Sci. Rep.">
        <title>Chromosome-level genome map provides insights into diverse defense mechanisms in the medicinal fungus Ganoderma sinense.</title>
        <authorList>
            <person name="Zhu Y."/>
            <person name="Xu J."/>
            <person name="Sun C."/>
            <person name="Zhou S."/>
            <person name="Xu H."/>
            <person name="Nelson D.R."/>
            <person name="Qian J."/>
            <person name="Song J."/>
            <person name="Luo H."/>
            <person name="Xiang L."/>
            <person name="Li Y."/>
            <person name="Xu Z."/>
            <person name="Ji A."/>
            <person name="Wang L."/>
            <person name="Lu S."/>
            <person name="Hayward A."/>
            <person name="Sun W."/>
            <person name="Li X."/>
            <person name="Schwartz D.C."/>
            <person name="Wang Y."/>
            <person name="Chen S."/>
        </authorList>
    </citation>
    <scope>NUCLEOTIDE SEQUENCE [LARGE SCALE GENOMIC DNA]</scope>
    <source>
        <strain evidence="5 6">ZZ0214-1</strain>
    </source>
</reference>
<feature type="region of interest" description="Disordered" evidence="2">
    <location>
        <begin position="161"/>
        <end position="193"/>
    </location>
</feature>
<dbReference type="InterPro" id="IPR036338">
    <property type="entry name" value="Aha1"/>
</dbReference>
<evidence type="ECO:0000256" key="1">
    <source>
        <dbReference type="ARBA" id="ARBA00006817"/>
    </source>
</evidence>
<feature type="domain" description="Activator of Hsp90 ATPase AHSA1-like N-terminal" evidence="4">
    <location>
        <begin position="19"/>
        <end position="157"/>
    </location>
</feature>
<proteinExistence type="inferred from homology"/>